<dbReference type="Pfam" id="PF08443">
    <property type="entry name" value="RimK"/>
    <property type="match status" value="1"/>
</dbReference>
<evidence type="ECO:0000256" key="1">
    <source>
        <dbReference type="ARBA" id="ARBA00023211"/>
    </source>
</evidence>
<evidence type="ECO:0000256" key="2">
    <source>
        <dbReference type="PROSITE-ProRule" id="PRU00409"/>
    </source>
</evidence>
<dbReference type="AlphaFoldDB" id="A0A1T4PIT2"/>
<keyword evidence="2" id="KW-0547">Nucleotide-binding</keyword>
<dbReference type="InterPro" id="IPR013815">
    <property type="entry name" value="ATP_grasp_subdomain_1"/>
</dbReference>
<dbReference type="PROSITE" id="PS50975">
    <property type="entry name" value="ATP_GRASP"/>
    <property type="match status" value="1"/>
</dbReference>
<dbReference type="GO" id="GO:0005524">
    <property type="term" value="F:ATP binding"/>
    <property type="evidence" value="ECO:0007669"/>
    <property type="project" value="UniProtKB-UniRule"/>
</dbReference>
<evidence type="ECO:0000313" key="4">
    <source>
        <dbReference type="EMBL" id="OPX55540.1"/>
    </source>
</evidence>
<dbReference type="PANTHER" id="PTHR21621">
    <property type="entry name" value="RIBOSOMAL PROTEIN S6 MODIFICATION PROTEIN"/>
    <property type="match status" value="1"/>
</dbReference>
<gene>
    <name evidence="4" type="ORF">BTE48_07910</name>
</gene>
<evidence type="ECO:0000313" key="5">
    <source>
        <dbReference type="Proteomes" id="UP000191418"/>
    </source>
</evidence>
<keyword evidence="5" id="KW-1185">Reference proteome</keyword>
<dbReference type="GO" id="GO:0046872">
    <property type="term" value="F:metal ion binding"/>
    <property type="evidence" value="ECO:0007669"/>
    <property type="project" value="InterPro"/>
</dbReference>
<protein>
    <submittedName>
        <fullName evidence="4">Glutaminyl transferase</fullName>
    </submittedName>
</protein>
<dbReference type="PANTHER" id="PTHR21621:SF0">
    <property type="entry name" value="BETA-CITRYLGLUTAMATE SYNTHASE B-RELATED"/>
    <property type="match status" value="1"/>
</dbReference>
<dbReference type="GO" id="GO:0005737">
    <property type="term" value="C:cytoplasm"/>
    <property type="evidence" value="ECO:0007669"/>
    <property type="project" value="TreeGrafter"/>
</dbReference>
<dbReference type="GO" id="GO:0009432">
    <property type="term" value="P:SOS response"/>
    <property type="evidence" value="ECO:0007669"/>
    <property type="project" value="TreeGrafter"/>
</dbReference>
<dbReference type="GO" id="GO:0016740">
    <property type="term" value="F:transferase activity"/>
    <property type="evidence" value="ECO:0007669"/>
    <property type="project" value="UniProtKB-KW"/>
</dbReference>
<dbReference type="OrthoDB" id="9800957at2"/>
<dbReference type="STRING" id="64969.SAMN02745127_01506"/>
<dbReference type="InterPro" id="IPR013651">
    <property type="entry name" value="ATP-grasp_RimK-type"/>
</dbReference>
<dbReference type="Gene3D" id="3.30.1490.20">
    <property type="entry name" value="ATP-grasp fold, A domain"/>
    <property type="match status" value="1"/>
</dbReference>
<organism evidence="4 5">
    <name type="scientific">Oceanospirillum multiglobuliferum</name>
    <dbReference type="NCBI Taxonomy" id="64969"/>
    <lineage>
        <taxon>Bacteria</taxon>
        <taxon>Pseudomonadati</taxon>
        <taxon>Pseudomonadota</taxon>
        <taxon>Gammaproteobacteria</taxon>
        <taxon>Oceanospirillales</taxon>
        <taxon>Oceanospirillaceae</taxon>
        <taxon>Oceanospirillum</taxon>
    </lineage>
</organism>
<evidence type="ECO:0000259" key="3">
    <source>
        <dbReference type="PROSITE" id="PS50975"/>
    </source>
</evidence>
<reference evidence="4 5" key="1">
    <citation type="submission" date="2017-01" db="EMBL/GenBank/DDBJ databases">
        <title>Genome Sequencing of a Marine Spirillum, Oceanospirillum multiglobuliferum ATCC 33336, from Japan.</title>
        <authorList>
            <person name="Carney J.G."/>
            <person name="Trachtenberg A.M."/>
            <person name="Rheaume B.A."/>
            <person name="Linnane J.D."/>
            <person name="Pitts N.L."/>
            <person name="Mykles D.L."/>
            <person name="Maclea K.S."/>
        </authorList>
    </citation>
    <scope>NUCLEOTIDE SEQUENCE [LARGE SCALE GENOMIC DNA]</scope>
    <source>
        <strain evidence="4 5">ATCC 33336</strain>
    </source>
</reference>
<dbReference type="Gene3D" id="3.30.470.20">
    <property type="entry name" value="ATP-grasp fold, B domain"/>
    <property type="match status" value="1"/>
</dbReference>
<accession>A0A1T4PIT2</accession>
<dbReference type="InterPro" id="IPR025839">
    <property type="entry name" value="RLAN_dom"/>
</dbReference>
<keyword evidence="2" id="KW-0067">ATP-binding</keyword>
<dbReference type="SUPFAM" id="SSF56059">
    <property type="entry name" value="Glutathione synthetase ATP-binding domain-like"/>
    <property type="match status" value="1"/>
</dbReference>
<sequence>MSTLYVVVDELDDWKPYYPSSDVITFDQYMALPVRKRERVRVINLCRNYKYLSRGYYCSLLAEARGHNVLPAVQSINDLGKKSLYLMQVENLSELANKAFVDSDSDQQVVRIFFGDTSVPELKALGKVLFERFASPVLELTLSKRKVWQLDKLRFLSLKDLKTDDDQQRFASSFDHFSRKIWRKTKPKKGAKYDMAILYNPDEAMPPSDMDALKFFIKAAEKLGIDAELITKKDYMRLAEYDALFIRETTNIDHHTYKFAKKAQAEGLVVMDDPTSILRCTNKVYLADLLAVNKVPAPKTRIISQHTKAALDELEKDLGYPIVLKIPDGAFSKGVVKVSNREELALKVKELSQKSALLLAQEFMYTDFDWRIGILNNKPIFACRYFMVKDHWQIYQHGDTGAESGGFETLPTFEVPRAIIDAAVKASRLIGDGLYGIDLKQAGDKAYVIEVNDNPSIDYEVEDLWLKEELYTIIMQEFLLRLEKRGS</sequence>
<dbReference type="EMBL" id="MTSM01000008">
    <property type="protein sequence ID" value="OPX55540.1"/>
    <property type="molecule type" value="Genomic_DNA"/>
</dbReference>
<dbReference type="Proteomes" id="UP000191418">
    <property type="component" value="Unassembled WGS sequence"/>
</dbReference>
<keyword evidence="4" id="KW-0808">Transferase</keyword>
<feature type="domain" description="ATP-grasp" evidence="3">
    <location>
        <begin position="287"/>
        <end position="484"/>
    </location>
</feature>
<name>A0A1T4PIT2_9GAMM</name>
<dbReference type="RefSeq" id="WP_078745113.1">
    <property type="nucleotide sequence ID" value="NZ_FUXG01000008.1"/>
</dbReference>
<keyword evidence="1" id="KW-0464">Manganese</keyword>
<dbReference type="Pfam" id="PF14401">
    <property type="entry name" value="RLAN"/>
    <property type="match status" value="1"/>
</dbReference>
<proteinExistence type="predicted"/>
<comment type="caution">
    <text evidence="4">The sequence shown here is derived from an EMBL/GenBank/DDBJ whole genome shotgun (WGS) entry which is preliminary data.</text>
</comment>
<dbReference type="InterPro" id="IPR011761">
    <property type="entry name" value="ATP-grasp"/>
</dbReference>
<dbReference type="GO" id="GO:0018169">
    <property type="term" value="F:ribosomal S6-glutamic acid ligase activity"/>
    <property type="evidence" value="ECO:0007669"/>
    <property type="project" value="TreeGrafter"/>
</dbReference>